<organism evidence="1">
    <name type="scientific">Podoviridae sp. ctJDl18</name>
    <dbReference type="NCBI Taxonomy" id="2825242"/>
    <lineage>
        <taxon>Viruses</taxon>
        <taxon>Duplodnaviria</taxon>
        <taxon>Heunggongvirae</taxon>
        <taxon>Uroviricota</taxon>
        <taxon>Caudoviricetes</taxon>
    </lineage>
</organism>
<evidence type="ECO:0000313" key="1">
    <source>
        <dbReference type="EMBL" id="DAG00224.1"/>
    </source>
</evidence>
<accession>A0A8S5V0E7</accession>
<dbReference type="EMBL" id="BK016178">
    <property type="protein sequence ID" value="DAG00224.1"/>
    <property type="molecule type" value="Genomic_DNA"/>
</dbReference>
<proteinExistence type="predicted"/>
<sequence>MKIKLIKSTKCAQDVHETTKYPRPWFKPKPELPAGTILEVDKVWQNFFGSHYRCQLPEEMKDIGYSLPWYDIPIENAEIYKS</sequence>
<protein>
    <submittedName>
        <fullName evidence="1">Uncharacterized protein</fullName>
    </submittedName>
</protein>
<name>A0A8S5V0E7_9CAUD</name>
<reference evidence="1" key="1">
    <citation type="journal article" date="2021" name="Proc. Natl. Acad. Sci. U.S.A.">
        <title>A Catalog of Tens of Thousands of Viruses from Human Metagenomes Reveals Hidden Associations with Chronic Diseases.</title>
        <authorList>
            <person name="Tisza M.J."/>
            <person name="Buck C.B."/>
        </authorList>
    </citation>
    <scope>NUCLEOTIDE SEQUENCE</scope>
    <source>
        <strain evidence="1">CtJDl18</strain>
    </source>
</reference>